<dbReference type="EMBL" id="NWUX01000024">
    <property type="protein sequence ID" value="PCF94064.1"/>
    <property type="molecule type" value="Genomic_DNA"/>
</dbReference>
<proteinExistence type="predicted"/>
<dbReference type="InterPro" id="IPR011344">
    <property type="entry name" value="ssDNA-bd"/>
</dbReference>
<evidence type="ECO:0000256" key="3">
    <source>
        <dbReference type="SAM" id="MobiDB-lite"/>
    </source>
</evidence>
<dbReference type="AlphaFoldDB" id="A0A2A4HJ43"/>
<evidence type="ECO:0000313" key="5">
    <source>
        <dbReference type="Proteomes" id="UP000218677"/>
    </source>
</evidence>
<dbReference type="Proteomes" id="UP000218677">
    <property type="component" value="Unassembled WGS sequence"/>
</dbReference>
<dbReference type="GO" id="GO:0006260">
    <property type="term" value="P:DNA replication"/>
    <property type="evidence" value="ECO:0007669"/>
    <property type="project" value="InterPro"/>
</dbReference>
<dbReference type="InterPro" id="IPR000424">
    <property type="entry name" value="Primosome_PriB/ssb"/>
</dbReference>
<evidence type="ECO:0000256" key="1">
    <source>
        <dbReference type="ARBA" id="ARBA00023125"/>
    </source>
</evidence>
<accession>A0A2A4HJ43</accession>
<dbReference type="GO" id="GO:0003697">
    <property type="term" value="F:single-stranded DNA binding"/>
    <property type="evidence" value="ECO:0007669"/>
    <property type="project" value="InterPro"/>
</dbReference>
<organism evidence="4 5">
    <name type="scientific">Vreelandella nigrificans</name>
    <dbReference type="NCBI Taxonomy" id="2042704"/>
    <lineage>
        <taxon>Bacteria</taxon>
        <taxon>Pseudomonadati</taxon>
        <taxon>Pseudomonadota</taxon>
        <taxon>Gammaproteobacteria</taxon>
        <taxon>Oceanospirillales</taxon>
        <taxon>Halomonadaceae</taxon>
        <taxon>Vreelandella</taxon>
    </lineage>
</organism>
<dbReference type="PIRSF" id="PIRSF002070">
    <property type="entry name" value="SSB"/>
    <property type="match status" value="1"/>
</dbReference>
<sequence length="168" mass="18898">MGTRFFGEGNIGSDPVLKMFPGNGNQPPRGVLRLNVRFDNLMPSDNGMVDRGGFWSDVEIWGRYVEQWASLYQRGQRVLVSGRMVDGSWEKDGVPQPAFKVMGDRVGILPFRVSQVIMEARPNQEQQTPPVQNEGQVPQPPMHQQHQHPPSSQYPMNPQPSMEDGGQQ</sequence>
<reference evidence="5" key="1">
    <citation type="submission" date="2017-09" db="EMBL/GenBank/DDBJ databases">
        <authorList>
            <person name="Cho G.-S."/>
            <person name="Oguntoyinbo F.A."/>
            <person name="Cnockaert M."/>
            <person name="Kabisch J."/>
            <person name="Neve H."/>
            <person name="Bockelmann W."/>
            <person name="Wenning M."/>
            <person name="Franz C.M."/>
            <person name="Vandamme P."/>
        </authorList>
    </citation>
    <scope>NUCLEOTIDE SEQUENCE [LARGE SCALE GENOMIC DNA]</scope>
    <source>
        <strain evidence="5">MBT G8648</strain>
    </source>
</reference>
<dbReference type="Gene3D" id="2.40.50.140">
    <property type="entry name" value="Nucleic acid-binding proteins"/>
    <property type="match status" value="1"/>
</dbReference>
<feature type="region of interest" description="Disordered" evidence="3">
    <location>
        <begin position="121"/>
        <end position="168"/>
    </location>
</feature>
<dbReference type="CDD" id="cd04496">
    <property type="entry name" value="SSB_OBF"/>
    <property type="match status" value="1"/>
</dbReference>
<keyword evidence="5" id="KW-1185">Reference proteome</keyword>
<feature type="compositionally biased region" description="Low complexity" evidence="3">
    <location>
        <begin position="142"/>
        <end position="156"/>
    </location>
</feature>
<gene>
    <name evidence="4" type="ORF">CPA45_18980</name>
</gene>
<dbReference type="OrthoDB" id="4427276at2"/>
<dbReference type="InterPro" id="IPR012340">
    <property type="entry name" value="NA-bd_OB-fold"/>
</dbReference>
<keyword evidence="1 2" id="KW-0238">DNA-binding</keyword>
<dbReference type="NCBIfam" id="NF006039">
    <property type="entry name" value="PRK08182.1"/>
    <property type="match status" value="1"/>
</dbReference>
<feature type="compositionally biased region" description="Polar residues" evidence="3">
    <location>
        <begin position="123"/>
        <end position="135"/>
    </location>
</feature>
<name>A0A2A4HJ43_9GAMM</name>
<dbReference type="PROSITE" id="PS50935">
    <property type="entry name" value="SSB"/>
    <property type="match status" value="1"/>
</dbReference>
<comment type="caution">
    <text evidence="4">The sequence shown here is derived from an EMBL/GenBank/DDBJ whole genome shotgun (WGS) entry which is preliminary data.</text>
</comment>
<evidence type="ECO:0000256" key="2">
    <source>
        <dbReference type="PIRNR" id="PIRNR002070"/>
    </source>
</evidence>
<dbReference type="Pfam" id="PF00436">
    <property type="entry name" value="SSB"/>
    <property type="match status" value="1"/>
</dbReference>
<dbReference type="SUPFAM" id="SSF50249">
    <property type="entry name" value="Nucleic acid-binding proteins"/>
    <property type="match status" value="1"/>
</dbReference>
<protein>
    <recommendedName>
        <fullName evidence="2">Single-stranded DNA-binding protein</fullName>
    </recommendedName>
</protein>
<evidence type="ECO:0000313" key="4">
    <source>
        <dbReference type="EMBL" id="PCF94064.1"/>
    </source>
</evidence>